<evidence type="ECO:0000313" key="3">
    <source>
        <dbReference type="Proteomes" id="UP000250235"/>
    </source>
</evidence>
<gene>
    <name evidence="2" type="ORF">F511_19194</name>
</gene>
<keyword evidence="3" id="KW-1185">Reference proteome</keyword>
<dbReference type="Proteomes" id="UP000250235">
    <property type="component" value="Unassembled WGS sequence"/>
</dbReference>
<dbReference type="EMBL" id="KV017460">
    <property type="protein sequence ID" value="KZV18418.1"/>
    <property type="molecule type" value="Genomic_DNA"/>
</dbReference>
<sequence length="187" mass="20387">MPKEKGGLDLRGMTIPHHEDASGANAPSPDEGGASRADAYYCNSRGRFSEGGTDEGNRSWVSSRPQPLRGLVDGLLVRGHVHGVSLQHGPVPTIDCRATNSEAVGLIVAQLASAMAWGGEVIKRLTQTQREANDIRRHFDEMAEHCTQLKVRLAELEEVRDREERAAEAQSEGLETQGLRLAAEKRL</sequence>
<feature type="region of interest" description="Disordered" evidence="1">
    <location>
        <begin position="166"/>
        <end position="187"/>
    </location>
</feature>
<name>A0A2Z7A9L8_9LAMI</name>
<proteinExistence type="predicted"/>
<evidence type="ECO:0000256" key="1">
    <source>
        <dbReference type="SAM" id="MobiDB-lite"/>
    </source>
</evidence>
<evidence type="ECO:0000313" key="2">
    <source>
        <dbReference type="EMBL" id="KZV18418.1"/>
    </source>
</evidence>
<accession>A0A2Z7A9L8</accession>
<protein>
    <submittedName>
        <fullName evidence="2">Mediator of RNA polymerase II transcription subunit 21-like</fullName>
    </submittedName>
</protein>
<dbReference type="AlphaFoldDB" id="A0A2Z7A9L8"/>
<organism evidence="2 3">
    <name type="scientific">Dorcoceras hygrometricum</name>
    <dbReference type="NCBI Taxonomy" id="472368"/>
    <lineage>
        <taxon>Eukaryota</taxon>
        <taxon>Viridiplantae</taxon>
        <taxon>Streptophyta</taxon>
        <taxon>Embryophyta</taxon>
        <taxon>Tracheophyta</taxon>
        <taxon>Spermatophyta</taxon>
        <taxon>Magnoliopsida</taxon>
        <taxon>eudicotyledons</taxon>
        <taxon>Gunneridae</taxon>
        <taxon>Pentapetalae</taxon>
        <taxon>asterids</taxon>
        <taxon>lamiids</taxon>
        <taxon>Lamiales</taxon>
        <taxon>Gesneriaceae</taxon>
        <taxon>Didymocarpoideae</taxon>
        <taxon>Trichosporeae</taxon>
        <taxon>Loxocarpinae</taxon>
        <taxon>Dorcoceras</taxon>
    </lineage>
</organism>
<reference evidence="2 3" key="1">
    <citation type="journal article" date="2015" name="Proc. Natl. Acad. Sci. U.S.A.">
        <title>The resurrection genome of Boea hygrometrica: A blueprint for survival of dehydration.</title>
        <authorList>
            <person name="Xiao L."/>
            <person name="Yang G."/>
            <person name="Zhang L."/>
            <person name="Yang X."/>
            <person name="Zhao S."/>
            <person name="Ji Z."/>
            <person name="Zhou Q."/>
            <person name="Hu M."/>
            <person name="Wang Y."/>
            <person name="Chen M."/>
            <person name="Xu Y."/>
            <person name="Jin H."/>
            <person name="Xiao X."/>
            <person name="Hu G."/>
            <person name="Bao F."/>
            <person name="Hu Y."/>
            <person name="Wan P."/>
            <person name="Li L."/>
            <person name="Deng X."/>
            <person name="Kuang T."/>
            <person name="Xiang C."/>
            <person name="Zhu J.K."/>
            <person name="Oliver M.J."/>
            <person name="He Y."/>
        </authorList>
    </citation>
    <scope>NUCLEOTIDE SEQUENCE [LARGE SCALE GENOMIC DNA]</scope>
    <source>
        <strain evidence="3">cv. XS01</strain>
    </source>
</reference>
<feature type="region of interest" description="Disordered" evidence="1">
    <location>
        <begin position="1"/>
        <end position="37"/>
    </location>
</feature>